<dbReference type="InterPro" id="IPR013714">
    <property type="entry name" value="Golgi_TVP15"/>
</dbReference>
<keyword evidence="2 5" id="KW-0812">Transmembrane</keyword>
<sequence>MSIQAEPQPIVEDEEQTDLGGTMMNIFKFIVMITGPILVAFGILSFFYAGDFRLSGVFLGIYLVLFGACIFFGEFGWGSVLKSLPWLLTRRYRSVFIVFSGTLCFGISLFKTAVIGYIVGGWTCFIGIVYFILTFCRSDEKEDRLQQEYKEEVGLGNKGEKLQQQDGQYRV</sequence>
<comment type="caution">
    <text evidence="6">The sequence shown here is derived from an EMBL/GenBank/DDBJ whole genome shotgun (WGS) entry which is preliminary data.</text>
</comment>
<comment type="subcellular location">
    <subcellularLocation>
        <location evidence="1">Membrane</location>
        <topology evidence="1">Multi-pass membrane protein</topology>
    </subcellularLocation>
</comment>
<evidence type="ECO:0000256" key="5">
    <source>
        <dbReference type="SAM" id="Phobius"/>
    </source>
</evidence>
<evidence type="ECO:0000256" key="4">
    <source>
        <dbReference type="ARBA" id="ARBA00023136"/>
    </source>
</evidence>
<feature type="transmembrane region" description="Helical" evidence="5">
    <location>
        <begin position="116"/>
        <end position="136"/>
    </location>
</feature>
<evidence type="ECO:0000256" key="2">
    <source>
        <dbReference type="ARBA" id="ARBA00022692"/>
    </source>
</evidence>
<evidence type="ECO:0008006" key="8">
    <source>
        <dbReference type="Google" id="ProtNLM"/>
    </source>
</evidence>
<keyword evidence="4 5" id="KW-0472">Membrane</keyword>
<name>A0A5J4WLI2_9EUKA</name>
<evidence type="ECO:0000256" key="3">
    <source>
        <dbReference type="ARBA" id="ARBA00022989"/>
    </source>
</evidence>
<feature type="transmembrane region" description="Helical" evidence="5">
    <location>
        <begin position="92"/>
        <end position="110"/>
    </location>
</feature>
<organism evidence="6 7">
    <name type="scientific">Streblomastix strix</name>
    <dbReference type="NCBI Taxonomy" id="222440"/>
    <lineage>
        <taxon>Eukaryota</taxon>
        <taxon>Metamonada</taxon>
        <taxon>Preaxostyla</taxon>
        <taxon>Oxymonadida</taxon>
        <taxon>Streblomastigidae</taxon>
        <taxon>Streblomastix</taxon>
    </lineage>
</organism>
<evidence type="ECO:0000313" key="7">
    <source>
        <dbReference type="Proteomes" id="UP000324800"/>
    </source>
</evidence>
<protein>
    <recommendedName>
        <fullName evidence="8">COPI associated protein</fullName>
    </recommendedName>
</protein>
<dbReference type="AlphaFoldDB" id="A0A5J4WLI2"/>
<dbReference type="OrthoDB" id="423534at2759"/>
<dbReference type="PANTHER" id="PTHR28128">
    <property type="entry name" value="GOLGI APPARATUS MEMBRANE PROTEIN TVP15"/>
    <property type="match status" value="1"/>
</dbReference>
<accession>A0A5J4WLI2</accession>
<keyword evidence="3 5" id="KW-1133">Transmembrane helix</keyword>
<dbReference type="Proteomes" id="UP000324800">
    <property type="component" value="Unassembled WGS sequence"/>
</dbReference>
<gene>
    <name evidence="6" type="ORF">EZS28_008542</name>
</gene>
<dbReference type="EMBL" id="SNRW01001559">
    <property type="protein sequence ID" value="KAA6395927.1"/>
    <property type="molecule type" value="Genomic_DNA"/>
</dbReference>
<feature type="transmembrane region" description="Helical" evidence="5">
    <location>
        <begin position="56"/>
        <end position="80"/>
    </location>
</feature>
<evidence type="ECO:0000313" key="6">
    <source>
        <dbReference type="EMBL" id="KAA6395927.1"/>
    </source>
</evidence>
<feature type="transmembrane region" description="Helical" evidence="5">
    <location>
        <begin position="29"/>
        <end position="50"/>
    </location>
</feature>
<dbReference type="PANTHER" id="PTHR28128:SF1">
    <property type="entry name" value="GOLGI APPARATUS MEMBRANE PROTEIN TVP15"/>
    <property type="match status" value="1"/>
</dbReference>
<dbReference type="Pfam" id="PF08507">
    <property type="entry name" value="COPI_assoc"/>
    <property type="match status" value="1"/>
</dbReference>
<dbReference type="GO" id="GO:0016020">
    <property type="term" value="C:membrane"/>
    <property type="evidence" value="ECO:0007669"/>
    <property type="project" value="UniProtKB-SubCell"/>
</dbReference>
<reference evidence="6 7" key="1">
    <citation type="submission" date="2019-03" db="EMBL/GenBank/DDBJ databases">
        <title>Single cell metagenomics reveals metabolic interactions within the superorganism composed of flagellate Streblomastix strix and complex community of Bacteroidetes bacteria on its surface.</title>
        <authorList>
            <person name="Treitli S.C."/>
            <person name="Kolisko M."/>
            <person name="Husnik F."/>
            <person name="Keeling P."/>
            <person name="Hampl V."/>
        </authorList>
    </citation>
    <scope>NUCLEOTIDE SEQUENCE [LARGE SCALE GENOMIC DNA]</scope>
    <source>
        <strain evidence="6">ST1C</strain>
    </source>
</reference>
<evidence type="ECO:0000256" key="1">
    <source>
        <dbReference type="ARBA" id="ARBA00004141"/>
    </source>
</evidence>
<proteinExistence type="predicted"/>